<name>A0A8B9ABB4_PHODC</name>
<dbReference type="Proteomes" id="UP000228380">
    <property type="component" value="Chromosome 7"/>
</dbReference>
<reference evidence="8" key="2">
    <citation type="submission" date="2025-08" db="UniProtKB">
        <authorList>
            <consortium name="RefSeq"/>
        </authorList>
    </citation>
    <scope>IDENTIFICATION</scope>
    <source>
        <tissue evidence="8">Young leaves</tissue>
    </source>
</reference>
<accession>A0A8B9ABB4</accession>
<dbReference type="GO" id="GO:0003743">
    <property type="term" value="F:translation initiation factor activity"/>
    <property type="evidence" value="ECO:0007669"/>
    <property type="project" value="UniProtKB-KW"/>
</dbReference>
<proteinExistence type="inferred from homology"/>
<dbReference type="PANTHER" id="PTHR23253:SF53">
    <property type="entry name" value="EUKARYOTIC TRANSLATION INITIATION FACTOR ISOFORM 4G-1"/>
    <property type="match status" value="1"/>
</dbReference>
<dbReference type="GO" id="GO:0006417">
    <property type="term" value="P:regulation of translation"/>
    <property type="evidence" value="ECO:0007669"/>
    <property type="project" value="UniProtKB-KW"/>
</dbReference>
<keyword evidence="7" id="KW-1185">Reference proteome</keyword>
<evidence type="ECO:0000256" key="2">
    <source>
        <dbReference type="ARBA" id="ARBA00022540"/>
    </source>
</evidence>
<dbReference type="PANTHER" id="PTHR23253">
    <property type="entry name" value="EUKARYOTIC TRANSLATION INITIATION FACTOR 4 GAMMA"/>
    <property type="match status" value="1"/>
</dbReference>
<keyword evidence="4" id="KW-0648">Protein biosynthesis</keyword>
<dbReference type="FunFam" id="1.25.40.180:FF:000027">
    <property type="entry name" value="Eukaryotic translation initiation factor isoform 4G-2"/>
    <property type="match status" value="1"/>
</dbReference>
<dbReference type="AlphaFoldDB" id="A0A8B9ABB4"/>
<evidence type="ECO:0000256" key="3">
    <source>
        <dbReference type="ARBA" id="ARBA00022845"/>
    </source>
</evidence>
<dbReference type="SMART" id="SM00543">
    <property type="entry name" value="MIF4G"/>
    <property type="match status" value="1"/>
</dbReference>
<feature type="compositionally biased region" description="Basic and acidic residues" evidence="5">
    <location>
        <begin position="174"/>
        <end position="187"/>
    </location>
</feature>
<dbReference type="KEGG" id="pda:120111285"/>
<protein>
    <submittedName>
        <fullName evidence="8">Eukaryotic translation initiation factor-like</fullName>
    </submittedName>
</protein>
<dbReference type="InterPro" id="IPR016024">
    <property type="entry name" value="ARM-type_fold"/>
</dbReference>
<evidence type="ECO:0000256" key="5">
    <source>
        <dbReference type="SAM" id="MobiDB-lite"/>
    </source>
</evidence>
<dbReference type="SUPFAM" id="SSF48371">
    <property type="entry name" value="ARM repeat"/>
    <property type="match status" value="1"/>
</dbReference>
<sequence>MKYFICNQQMALPPLVRRERIERGMQSDQTVISLRPGGGGIRGSRLLAPRFHSPAFAAAAATGGGSSSLISFSPSDIGFLGPHGGAGTGKTGDSPFEARGQICYSRDQLLQLREAAQAPEDILKIKQEIEEELHGEDQSWVRGDANLQSLSPIRYSKPDNCDWRGQSGKLSSVGDERSWDTIRDNKESYASNRRQPEQLNRQDQLSSESSSRVQVSSSQGAGPAPALIKAEVPWSARRGNLSEKEQVLKTVKGILNKLTPEKFDVLKGQLINAGITTPDILKGVIMLIFEKAVLEPTFCPMYALLCSDLNEKLLPFPPEEAGGKEITFKRILLNNCQEAFEGADDLRAEVRKLTGPDQEMERMDKERLVKLRTLGNIRLIGELFKQKMVPEKIVHHIIQELYDGKTCPAEENVEAICQSFKTIGKQLDKSPRSRRFNDAYFNRLNKLMKNPQLAPQLRFMVRDVLDLRANNWVPRREEAVRAPEDILKAKQEIEAELHGEDQSWVCGDANLQSLSPIRYSKPDNCQEAFPPEELGGKEITFKRILSNNCQEAFDGADDLRAEVRKLTGPDQEMEHMDKKRLLKLRTLWGLLYGSMLDQIVAEEIMKKVEDSRFRSAMFDGVMKNIEAKPSGQAMIGSQAASITACKNILDILNSSSAIPSKKNTNSASFWDSG</sequence>
<organism evidence="7 8">
    <name type="scientific">Phoenix dactylifera</name>
    <name type="common">Date palm</name>
    <dbReference type="NCBI Taxonomy" id="42345"/>
    <lineage>
        <taxon>Eukaryota</taxon>
        <taxon>Viridiplantae</taxon>
        <taxon>Streptophyta</taxon>
        <taxon>Embryophyta</taxon>
        <taxon>Tracheophyta</taxon>
        <taxon>Spermatophyta</taxon>
        <taxon>Magnoliopsida</taxon>
        <taxon>Liliopsida</taxon>
        <taxon>Arecaceae</taxon>
        <taxon>Coryphoideae</taxon>
        <taxon>Phoeniceae</taxon>
        <taxon>Phoenix</taxon>
    </lineage>
</organism>
<keyword evidence="3" id="KW-0810">Translation regulation</keyword>
<evidence type="ECO:0000313" key="8">
    <source>
        <dbReference type="RefSeq" id="XP_038983825.1"/>
    </source>
</evidence>
<evidence type="ECO:0000313" key="7">
    <source>
        <dbReference type="Proteomes" id="UP000228380"/>
    </source>
</evidence>
<dbReference type="GeneID" id="120111285"/>
<evidence type="ECO:0000256" key="1">
    <source>
        <dbReference type="ARBA" id="ARBA00005775"/>
    </source>
</evidence>
<keyword evidence="2" id="KW-0396">Initiation factor</keyword>
<dbReference type="GO" id="GO:0016281">
    <property type="term" value="C:eukaryotic translation initiation factor 4F complex"/>
    <property type="evidence" value="ECO:0007669"/>
    <property type="project" value="TreeGrafter"/>
</dbReference>
<reference evidence="7" key="1">
    <citation type="journal article" date="2019" name="Nat. Commun.">
        <title>Genome-wide association mapping of date palm fruit traits.</title>
        <authorList>
            <person name="Hazzouri K.M."/>
            <person name="Gros-Balthazard M."/>
            <person name="Flowers J.M."/>
            <person name="Copetti D."/>
            <person name="Lemansour A."/>
            <person name="Lebrun M."/>
            <person name="Masmoudi K."/>
            <person name="Ferrand S."/>
            <person name="Dhar M.I."/>
            <person name="Fresquez Z.A."/>
            <person name="Rosas U."/>
            <person name="Zhang J."/>
            <person name="Talag J."/>
            <person name="Lee S."/>
            <person name="Kudrna D."/>
            <person name="Powell R.F."/>
            <person name="Leitch I.J."/>
            <person name="Krueger R.R."/>
            <person name="Wing R.A."/>
            <person name="Amiri K.M.A."/>
            <person name="Purugganan M.D."/>
        </authorList>
    </citation>
    <scope>NUCLEOTIDE SEQUENCE [LARGE SCALE GENOMIC DNA]</scope>
    <source>
        <strain evidence="7">cv. Khalas</strain>
    </source>
</reference>
<gene>
    <name evidence="8" type="primary">LOC120111285</name>
</gene>
<evidence type="ECO:0000259" key="6">
    <source>
        <dbReference type="SMART" id="SM00543"/>
    </source>
</evidence>
<comment type="similarity">
    <text evidence="1">Belongs to the eukaryotic initiation factor 4G family.</text>
</comment>
<dbReference type="OrthoDB" id="514777at2759"/>
<dbReference type="InterPro" id="IPR003890">
    <property type="entry name" value="MIF4G-like_typ-3"/>
</dbReference>
<feature type="compositionally biased region" description="Low complexity" evidence="5">
    <location>
        <begin position="206"/>
        <end position="219"/>
    </location>
</feature>
<dbReference type="Pfam" id="PF02854">
    <property type="entry name" value="MIF4G"/>
    <property type="match status" value="1"/>
</dbReference>
<feature type="compositionally biased region" description="Polar residues" evidence="5">
    <location>
        <begin position="188"/>
        <end position="205"/>
    </location>
</feature>
<dbReference type="GO" id="GO:0003729">
    <property type="term" value="F:mRNA binding"/>
    <property type="evidence" value="ECO:0007669"/>
    <property type="project" value="TreeGrafter"/>
</dbReference>
<feature type="domain" description="MIF4G" evidence="6">
    <location>
        <begin position="248"/>
        <end position="471"/>
    </location>
</feature>
<evidence type="ECO:0000256" key="4">
    <source>
        <dbReference type="ARBA" id="ARBA00022917"/>
    </source>
</evidence>
<feature type="region of interest" description="Disordered" evidence="5">
    <location>
        <begin position="154"/>
        <end position="227"/>
    </location>
</feature>
<dbReference type="Gene3D" id="1.25.40.180">
    <property type="match status" value="1"/>
</dbReference>
<dbReference type="RefSeq" id="XP_038983825.1">
    <property type="nucleotide sequence ID" value="XM_039127897.1"/>
</dbReference>